<accession>A0AAV0DEG3</accession>
<dbReference type="AlphaFoldDB" id="A0AAV0DEG3"/>
<proteinExistence type="predicted"/>
<dbReference type="Proteomes" id="UP001152523">
    <property type="component" value="Unassembled WGS sequence"/>
</dbReference>
<evidence type="ECO:0000313" key="2">
    <source>
        <dbReference type="Proteomes" id="UP001152523"/>
    </source>
</evidence>
<reference evidence="1" key="1">
    <citation type="submission" date="2022-07" db="EMBL/GenBank/DDBJ databases">
        <authorList>
            <person name="Macas J."/>
            <person name="Novak P."/>
            <person name="Neumann P."/>
        </authorList>
    </citation>
    <scope>NUCLEOTIDE SEQUENCE</scope>
</reference>
<keyword evidence="2" id="KW-1185">Reference proteome</keyword>
<sequence>MKYKCFCYLGMTGENRYEKLAKSFSPSNVP</sequence>
<gene>
    <name evidence="1" type="ORF">CEPIT_LOCUS14915</name>
</gene>
<comment type="caution">
    <text evidence="1">The sequence shown here is derived from an EMBL/GenBank/DDBJ whole genome shotgun (WGS) entry which is preliminary data.</text>
</comment>
<evidence type="ECO:0000313" key="1">
    <source>
        <dbReference type="EMBL" id="CAH9099292.1"/>
    </source>
</evidence>
<organism evidence="1 2">
    <name type="scientific">Cuscuta epithymum</name>
    <dbReference type="NCBI Taxonomy" id="186058"/>
    <lineage>
        <taxon>Eukaryota</taxon>
        <taxon>Viridiplantae</taxon>
        <taxon>Streptophyta</taxon>
        <taxon>Embryophyta</taxon>
        <taxon>Tracheophyta</taxon>
        <taxon>Spermatophyta</taxon>
        <taxon>Magnoliopsida</taxon>
        <taxon>eudicotyledons</taxon>
        <taxon>Gunneridae</taxon>
        <taxon>Pentapetalae</taxon>
        <taxon>asterids</taxon>
        <taxon>lamiids</taxon>
        <taxon>Solanales</taxon>
        <taxon>Convolvulaceae</taxon>
        <taxon>Cuscuteae</taxon>
        <taxon>Cuscuta</taxon>
        <taxon>Cuscuta subgen. Cuscuta</taxon>
    </lineage>
</organism>
<protein>
    <submittedName>
        <fullName evidence="1">Uncharacterized protein</fullName>
    </submittedName>
</protein>
<name>A0AAV0DEG3_9ASTE</name>
<dbReference type="EMBL" id="CAMAPF010000104">
    <property type="protein sequence ID" value="CAH9099292.1"/>
    <property type="molecule type" value="Genomic_DNA"/>
</dbReference>